<evidence type="ECO:0000313" key="3">
    <source>
        <dbReference type="Proteomes" id="UP001141259"/>
    </source>
</evidence>
<dbReference type="EMBL" id="JANYMP010000024">
    <property type="protein sequence ID" value="MCS7482430.1"/>
    <property type="molecule type" value="Genomic_DNA"/>
</dbReference>
<dbReference type="Gene3D" id="3.20.20.30">
    <property type="entry name" value="Luciferase-like domain"/>
    <property type="match status" value="1"/>
</dbReference>
<name>A0A9X3AK60_9PSEU</name>
<dbReference type="SUPFAM" id="SSF51679">
    <property type="entry name" value="Bacterial luciferase-like"/>
    <property type="match status" value="1"/>
</dbReference>
<evidence type="ECO:0000313" key="2">
    <source>
        <dbReference type="EMBL" id="MCS7482430.1"/>
    </source>
</evidence>
<accession>A0A9X3AK60</accession>
<dbReference type="Proteomes" id="UP001141259">
    <property type="component" value="Unassembled WGS sequence"/>
</dbReference>
<dbReference type="AlphaFoldDB" id="A0A9X3AK60"/>
<keyword evidence="3" id="KW-1185">Reference proteome</keyword>
<dbReference type="GO" id="GO:0005829">
    <property type="term" value="C:cytosol"/>
    <property type="evidence" value="ECO:0007669"/>
    <property type="project" value="TreeGrafter"/>
</dbReference>
<sequence length="335" mass="36876">MDLSLFYFTADAGEQSTPDAYRLLLEGAKFADDNGFDAVWTPERHFHPFGGPYPNPSVTSAAIAAVTTRIGIRAGSVVLPLHDPLRVAEEWAVVDQLSRGRVGLAFASGWHAVDFALAPQAFDNRRRDFVRLLDEVRTLWRGGTVRRVDGRGAEVDLAAYPRPVRPDPPVWITSAGDPATFELAGRLGANVLTHLLNQEVDDLAAKIQRYRTTRGAGGRVTLMLHAFAGPDDASVRDVVRDPMRRYLRRSLDLSARLVGRDLDEDDVDFLVDRAFERYLTRAGLFGGPETCLAFLDRLTGIGVDEVACLIDFGVDTATTLHALPHLAAVRERSSR</sequence>
<dbReference type="PANTHER" id="PTHR30137:SF6">
    <property type="entry name" value="LUCIFERASE-LIKE MONOOXYGENASE"/>
    <property type="match status" value="1"/>
</dbReference>
<dbReference type="InterPro" id="IPR050766">
    <property type="entry name" value="Bact_Lucif_Oxidored"/>
</dbReference>
<dbReference type="InterPro" id="IPR011251">
    <property type="entry name" value="Luciferase-like_dom"/>
</dbReference>
<evidence type="ECO:0000259" key="1">
    <source>
        <dbReference type="Pfam" id="PF00296"/>
    </source>
</evidence>
<dbReference type="InterPro" id="IPR024011">
    <property type="entry name" value="Biosynth_lucif-like_mOase_dom"/>
</dbReference>
<comment type="caution">
    <text evidence="2">The sequence shown here is derived from an EMBL/GenBank/DDBJ whole genome shotgun (WGS) entry which is preliminary data.</text>
</comment>
<protein>
    <submittedName>
        <fullName evidence="2">LLM class flavin-dependent oxidoreductase</fullName>
    </submittedName>
</protein>
<feature type="domain" description="Luciferase-like" evidence="1">
    <location>
        <begin position="1"/>
        <end position="304"/>
    </location>
</feature>
<gene>
    <name evidence="2" type="ORF">NZH93_36770</name>
</gene>
<organism evidence="2 3">
    <name type="scientific">Umezawaea endophytica</name>
    <dbReference type="NCBI Taxonomy" id="1654476"/>
    <lineage>
        <taxon>Bacteria</taxon>
        <taxon>Bacillati</taxon>
        <taxon>Actinomycetota</taxon>
        <taxon>Actinomycetes</taxon>
        <taxon>Pseudonocardiales</taxon>
        <taxon>Pseudonocardiaceae</taxon>
        <taxon>Umezawaea</taxon>
    </lineage>
</organism>
<dbReference type="NCBIfam" id="TIGR04020">
    <property type="entry name" value="seco_metab_LLM"/>
    <property type="match status" value="1"/>
</dbReference>
<dbReference type="GO" id="GO:0016705">
    <property type="term" value="F:oxidoreductase activity, acting on paired donors, with incorporation or reduction of molecular oxygen"/>
    <property type="evidence" value="ECO:0007669"/>
    <property type="project" value="InterPro"/>
</dbReference>
<reference evidence="2" key="1">
    <citation type="submission" date="2022-08" db="EMBL/GenBank/DDBJ databases">
        <authorList>
            <person name="Tistechok S."/>
            <person name="Samborskyy M."/>
            <person name="Roman I."/>
        </authorList>
    </citation>
    <scope>NUCLEOTIDE SEQUENCE</scope>
    <source>
        <strain evidence="2">DSM 103496</strain>
    </source>
</reference>
<dbReference type="PANTHER" id="PTHR30137">
    <property type="entry name" value="LUCIFERASE-LIKE MONOOXYGENASE"/>
    <property type="match status" value="1"/>
</dbReference>
<proteinExistence type="predicted"/>
<dbReference type="InterPro" id="IPR036661">
    <property type="entry name" value="Luciferase-like_sf"/>
</dbReference>
<dbReference type="RefSeq" id="WP_259627896.1">
    <property type="nucleotide sequence ID" value="NZ_JANYMP010000024.1"/>
</dbReference>
<dbReference type="Pfam" id="PF00296">
    <property type="entry name" value="Bac_luciferase"/>
    <property type="match status" value="1"/>
</dbReference>